<sequence>MMKLRSGAAIAALMALSACGIFKAKTKTTPVLGARIPILASEDDITVDKTIKDVRVTLPAPTVNPSWAQPGGSAAKSGGSFALNDNLTLAWSARIPGSTNRTRLAAAPVVADGHLYVMDTDGVVHAFAADTGKQLWTKDTDKSKADSRVVFGGGVSYSDGRLFATNGIGEVIAMDASDGKELWRQKPGGPLRGSPTVADGNVYVLSQDNQLFALSYDDGHVVWTQSGSIESQGVFGVAAPAAGRGSVIAGFSSGELNAYRYENGRNLWGDVLARTRMSTSVSSLVDIDADPVLDNDQVYAIGQGGRMVALDILSGRRLWEQNISGGSTPWVAGNWIFVVTDNAKLLCMARDTGKIRWIAQLPEYRKPKKKKDAISWVGPVLAGNKLLLTNNLGQVTFVEPTKGMIGKTMELKGSFYLPPVVANNMLYLLTDNGDLKAYR</sequence>
<evidence type="ECO:0000256" key="1">
    <source>
        <dbReference type="SAM" id="SignalP"/>
    </source>
</evidence>
<dbReference type="Pfam" id="PF13360">
    <property type="entry name" value="PQQ_2"/>
    <property type="match status" value="1"/>
</dbReference>
<dbReference type="SMART" id="SM00564">
    <property type="entry name" value="PQQ"/>
    <property type="match status" value="4"/>
</dbReference>
<dbReference type="InterPro" id="IPR015943">
    <property type="entry name" value="WD40/YVTN_repeat-like_dom_sf"/>
</dbReference>
<name>A0A840YVR8_9SPHN</name>
<keyword evidence="1" id="KW-0732">Signal</keyword>
<keyword evidence="4" id="KW-1185">Reference proteome</keyword>
<feature type="chain" id="PRO_5032684603" evidence="1">
    <location>
        <begin position="25"/>
        <end position="439"/>
    </location>
</feature>
<evidence type="ECO:0000313" key="4">
    <source>
        <dbReference type="Proteomes" id="UP000554342"/>
    </source>
</evidence>
<dbReference type="SUPFAM" id="SSF50998">
    <property type="entry name" value="Quinoprotein alcohol dehydrogenase-like"/>
    <property type="match status" value="1"/>
</dbReference>
<feature type="signal peptide" evidence="1">
    <location>
        <begin position="1"/>
        <end position="24"/>
    </location>
</feature>
<gene>
    <name evidence="3" type="ORF">FHR23_000541</name>
</gene>
<protein>
    <submittedName>
        <fullName evidence="3">Outer membrane protein assembly factor BamB</fullName>
    </submittedName>
</protein>
<accession>A0A840YVR8</accession>
<dbReference type="PANTHER" id="PTHR34512:SF30">
    <property type="entry name" value="OUTER MEMBRANE PROTEIN ASSEMBLY FACTOR BAMB"/>
    <property type="match status" value="1"/>
</dbReference>
<proteinExistence type="predicted"/>
<dbReference type="PANTHER" id="PTHR34512">
    <property type="entry name" value="CELL SURFACE PROTEIN"/>
    <property type="match status" value="1"/>
</dbReference>
<comment type="caution">
    <text evidence="3">The sequence shown here is derived from an EMBL/GenBank/DDBJ whole genome shotgun (WGS) entry which is preliminary data.</text>
</comment>
<dbReference type="Proteomes" id="UP000554342">
    <property type="component" value="Unassembled WGS sequence"/>
</dbReference>
<dbReference type="InterPro" id="IPR002372">
    <property type="entry name" value="PQQ_rpt_dom"/>
</dbReference>
<dbReference type="RefSeq" id="WP_343042954.1">
    <property type="nucleotide sequence ID" value="NZ_BAABIF010000004.1"/>
</dbReference>
<evidence type="ECO:0000313" key="3">
    <source>
        <dbReference type="EMBL" id="MBB5717634.1"/>
    </source>
</evidence>
<organism evidence="3 4">
    <name type="scientific">Stakelama sediminis</name>
    <dbReference type="NCBI Taxonomy" id="463200"/>
    <lineage>
        <taxon>Bacteria</taxon>
        <taxon>Pseudomonadati</taxon>
        <taxon>Pseudomonadota</taxon>
        <taxon>Alphaproteobacteria</taxon>
        <taxon>Sphingomonadales</taxon>
        <taxon>Sphingomonadaceae</taxon>
        <taxon>Stakelama</taxon>
    </lineage>
</organism>
<dbReference type="AlphaFoldDB" id="A0A840YVR8"/>
<dbReference type="PROSITE" id="PS51257">
    <property type="entry name" value="PROKAR_LIPOPROTEIN"/>
    <property type="match status" value="1"/>
</dbReference>
<feature type="domain" description="Pyrrolo-quinoline quinone repeat" evidence="2">
    <location>
        <begin position="121"/>
        <end position="358"/>
    </location>
</feature>
<dbReference type="InterPro" id="IPR018391">
    <property type="entry name" value="PQQ_b-propeller_rpt"/>
</dbReference>
<dbReference type="InterPro" id="IPR011047">
    <property type="entry name" value="Quinoprotein_ADH-like_sf"/>
</dbReference>
<reference evidence="3 4" key="1">
    <citation type="submission" date="2020-08" db="EMBL/GenBank/DDBJ databases">
        <title>Genomic Encyclopedia of Type Strains, Phase IV (KMG-IV): sequencing the most valuable type-strain genomes for metagenomic binning, comparative biology and taxonomic classification.</title>
        <authorList>
            <person name="Goeker M."/>
        </authorList>
    </citation>
    <scope>NUCLEOTIDE SEQUENCE [LARGE SCALE GENOMIC DNA]</scope>
    <source>
        <strain evidence="3 4">DSM 27203</strain>
    </source>
</reference>
<dbReference type="Gene3D" id="2.130.10.10">
    <property type="entry name" value="YVTN repeat-like/Quinoprotein amine dehydrogenase"/>
    <property type="match status" value="1"/>
</dbReference>
<evidence type="ECO:0000259" key="2">
    <source>
        <dbReference type="Pfam" id="PF13360"/>
    </source>
</evidence>
<dbReference type="EMBL" id="JACIJI010000001">
    <property type="protein sequence ID" value="MBB5717634.1"/>
    <property type="molecule type" value="Genomic_DNA"/>
</dbReference>